<protein>
    <submittedName>
        <fullName evidence="1">Uncharacterized protein</fullName>
    </submittedName>
</protein>
<gene>
    <name evidence="1" type="ORF">CRG98_000557</name>
</gene>
<dbReference type="EMBL" id="PGOL01000019">
    <property type="protein sequence ID" value="PKI79076.1"/>
    <property type="molecule type" value="Genomic_DNA"/>
</dbReference>
<dbReference type="AlphaFoldDB" id="A0A2I0LFS7"/>
<dbReference type="Proteomes" id="UP000233551">
    <property type="component" value="Unassembled WGS sequence"/>
</dbReference>
<evidence type="ECO:0000313" key="1">
    <source>
        <dbReference type="EMBL" id="PKI79076.1"/>
    </source>
</evidence>
<organism evidence="1 2">
    <name type="scientific">Punica granatum</name>
    <name type="common">Pomegranate</name>
    <dbReference type="NCBI Taxonomy" id="22663"/>
    <lineage>
        <taxon>Eukaryota</taxon>
        <taxon>Viridiplantae</taxon>
        <taxon>Streptophyta</taxon>
        <taxon>Embryophyta</taxon>
        <taxon>Tracheophyta</taxon>
        <taxon>Spermatophyta</taxon>
        <taxon>Magnoliopsida</taxon>
        <taxon>eudicotyledons</taxon>
        <taxon>Gunneridae</taxon>
        <taxon>Pentapetalae</taxon>
        <taxon>rosids</taxon>
        <taxon>malvids</taxon>
        <taxon>Myrtales</taxon>
        <taxon>Lythraceae</taxon>
        <taxon>Punica</taxon>
    </lineage>
</organism>
<accession>A0A2I0LFS7</accession>
<evidence type="ECO:0000313" key="2">
    <source>
        <dbReference type="Proteomes" id="UP000233551"/>
    </source>
</evidence>
<proteinExistence type="predicted"/>
<keyword evidence="2" id="KW-1185">Reference proteome</keyword>
<name>A0A2I0LFS7_PUNGR</name>
<comment type="caution">
    <text evidence="1">The sequence shown here is derived from an EMBL/GenBank/DDBJ whole genome shotgun (WGS) entry which is preliminary data.</text>
</comment>
<sequence>MMLLEGQRESQTSNSTTHIKSQLILIFACLGQYFYCHPDRETTHHQGDQINQPVGDDKVAVGLATIQRHLDFCIEEARQVNALDSLLEIGCDDLQDAPSKLEDLVAEVQDPLKEVNKGTTEEPRVTYESQLLSSKISAIQAAIAENAGGDDAEGERGDQTACEGQLYRIARYVDRLSNIVSVRKKNEN</sequence>
<reference evidence="1 2" key="1">
    <citation type="submission" date="2017-11" db="EMBL/GenBank/DDBJ databases">
        <title>De-novo sequencing of pomegranate (Punica granatum L.) genome.</title>
        <authorList>
            <person name="Akparov Z."/>
            <person name="Amiraslanov A."/>
            <person name="Hajiyeva S."/>
            <person name="Abbasov M."/>
            <person name="Kaur K."/>
            <person name="Hamwieh A."/>
            <person name="Solovyev V."/>
            <person name="Salamov A."/>
            <person name="Braich B."/>
            <person name="Kosarev P."/>
            <person name="Mahmoud A."/>
            <person name="Hajiyev E."/>
            <person name="Babayeva S."/>
            <person name="Izzatullayeva V."/>
            <person name="Mammadov A."/>
            <person name="Mammadov A."/>
            <person name="Sharifova S."/>
            <person name="Ojaghi J."/>
            <person name="Eynullazada K."/>
            <person name="Bayramov B."/>
            <person name="Abdulazimova A."/>
            <person name="Shahmuradov I."/>
        </authorList>
    </citation>
    <scope>NUCLEOTIDE SEQUENCE [LARGE SCALE GENOMIC DNA]</scope>
    <source>
        <strain evidence="2">cv. AG2017</strain>
        <tissue evidence="1">Leaf</tissue>
    </source>
</reference>